<evidence type="ECO:0000313" key="6">
    <source>
        <dbReference type="EMBL" id="MCC2032606.1"/>
    </source>
</evidence>
<keyword evidence="4 6" id="KW-0067">ATP-binding</keyword>
<dbReference type="Gene3D" id="3.40.50.300">
    <property type="entry name" value="P-loop containing nucleotide triphosphate hydrolases"/>
    <property type="match status" value="2"/>
</dbReference>
<feature type="domain" description="ABC transporter" evidence="5">
    <location>
        <begin position="20"/>
        <end position="256"/>
    </location>
</feature>
<dbReference type="CDD" id="cd03215">
    <property type="entry name" value="ABC_Carb_Monos_II"/>
    <property type="match status" value="1"/>
</dbReference>
<dbReference type="InterPro" id="IPR003439">
    <property type="entry name" value="ABC_transporter-like_ATP-bd"/>
</dbReference>
<evidence type="ECO:0000256" key="2">
    <source>
        <dbReference type="ARBA" id="ARBA00022737"/>
    </source>
</evidence>
<keyword evidence="1" id="KW-0813">Transport</keyword>
<dbReference type="EMBL" id="JAGTTN010000003">
    <property type="protein sequence ID" value="MCC2032606.1"/>
    <property type="molecule type" value="Genomic_DNA"/>
</dbReference>
<dbReference type="Pfam" id="PF00005">
    <property type="entry name" value="ABC_tran"/>
    <property type="match status" value="2"/>
</dbReference>
<gene>
    <name evidence="6" type="ORF">KEC57_10495</name>
</gene>
<keyword evidence="2" id="KW-0677">Repeat</keyword>
<dbReference type="Proteomes" id="UP001139354">
    <property type="component" value="Unassembled WGS sequence"/>
</dbReference>
<dbReference type="SMART" id="SM00382">
    <property type="entry name" value="AAA"/>
    <property type="match status" value="2"/>
</dbReference>
<dbReference type="SUPFAM" id="SSF52540">
    <property type="entry name" value="P-loop containing nucleoside triphosphate hydrolases"/>
    <property type="match status" value="2"/>
</dbReference>
<organism evidence="6 7">
    <name type="scientific">Microbacterium allomyrinae</name>
    <dbReference type="NCBI Taxonomy" id="2830666"/>
    <lineage>
        <taxon>Bacteria</taxon>
        <taxon>Bacillati</taxon>
        <taxon>Actinomycetota</taxon>
        <taxon>Actinomycetes</taxon>
        <taxon>Micrococcales</taxon>
        <taxon>Microbacteriaceae</taxon>
        <taxon>Microbacterium</taxon>
    </lineage>
</organism>
<dbReference type="InterPro" id="IPR003593">
    <property type="entry name" value="AAA+_ATPase"/>
</dbReference>
<feature type="domain" description="ABC transporter" evidence="5">
    <location>
        <begin position="255"/>
        <end position="511"/>
    </location>
</feature>
<sequence length="523" mass="56128">MCDKEVRMHRDDAYAGEPPFSGRGIHKAFGGIPVLKGIDLDLHPGEVVALAGENGAGKSTLMKIIAGQVIADMGDLSIAGVAQHRFNSVAAARAGIAIVPQELAPVPDMTVAENIFLGRETTSAAVFLRSAAMRSESRRLLRDFGLDIDPRTPMRDLTVAMQQIIEIIKITTVGARVILLDEPSSAISVREVDRLYQIIDRLRGEGVAIVLTTHKMEEIRATADRVIVLRDGRLIVDTAAAGITDDGIVTAMIGRELEDLFPVRVSRADGEPVLEVSGVTVDGFASSVDLTVRAGEIVGLAGLVGAGRTELLEALFGIRGRRGGEVRVGGRVLRIQSPRTAIAARMAFVPEDRKRAGLVLSMSIRDNGILPHLSQFSVGSWVRQRAATRRIDEVMQSMRLKRASLSQSVSLLSGGNQQKVVLGRWLTGDIRLLLLDEPTRGVDIGARSEMYRIIADLAASGVAILMASSDMAEVIGLSHRVLVVREGGIAGELTADELDHTAQDAIFRHAAGLTHGNDKEVAR</sequence>
<evidence type="ECO:0000313" key="7">
    <source>
        <dbReference type="Proteomes" id="UP001139354"/>
    </source>
</evidence>
<accession>A0A9X1S2E1</accession>
<dbReference type="AlphaFoldDB" id="A0A9X1S2E1"/>
<evidence type="ECO:0000256" key="3">
    <source>
        <dbReference type="ARBA" id="ARBA00022741"/>
    </source>
</evidence>
<keyword evidence="3" id="KW-0547">Nucleotide-binding</keyword>
<name>A0A9X1S2E1_9MICO</name>
<dbReference type="InterPro" id="IPR050107">
    <property type="entry name" value="ABC_carbohydrate_import_ATPase"/>
</dbReference>
<reference evidence="6" key="1">
    <citation type="submission" date="2021-04" db="EMBL/GenBank/DDBJ databases">
        <title>Microbacterium tenobrionis sp. nov. and Microbacterium allomyrinae sp. nov., isolated from larvae of Tenobrio molitor and Allomyrina dichotoma, respectively.</title>
        <authorList>
            <person name="Lee S.D."/>
        </authorList>
    </citation>
    <scope>NUCLEOTIDE SEQUENCE</scope>
    <source>
        <strain evidence="6">BWT-G7</strain>
    </source>
</reference>
<comment type="caution">
    <text evidence="6">The sequence shown here is derived from an EMBL/GenBank/DDBJ whole genome shotgun (WGS) entry which is preliminary data.</text>
</comment>
<protein>
    <submittedName>
        <fullName evidence="6">Sugar ABC transporter ATP-binding protein</fullName>
    </submittedName>
</protein>
<dbReference type="PANTHER" id="PTHR43790">
    <property type="entry name" value="CARBOHYDRATE TRANSPORT ATP-BINDING PROTEIN MG119-RELATED"/>
    <property type="match status" value="1"/>
</dbReference>
<dbReference type="PANTHER" id="PTHR43790:SF9">
    <property type="entry name" value="GALACTOFURANOSE TRANSPORTER ATP-BINDING PROTEIN YTFR"/>
    <property type="match status" value="1"/>
</dbReference>
<evidence type="ECO:0000259" key="5">
    <source>
        <dbReference type="PROSITE" id="PS50893"/>
    </source>
</evidence>
<dbReference type="GO" id="GO:0005524">
    <property type="term" value="F:ATP binding"/>
    <property type="evidence" value="ECO:0007669"/>
    <property type="project" value="UniProtKB-KW"/>
</dbReference>
<dbReference type="PROSITE" id="PS50893">
    <property type="entry name" value="ABC_TRANSPORTER_2"/>
    <property type="match status" value="2"/>
</dbReference>
<evidence type="ECO:0000256" key="1">
    <source>
        <dbReference type="ARBA" id="ARBA00022448"/>
    </source>
</evidence>
<dbReference type="PROSITE" id="PS00211">
    <property type="entry name" value="ABC_TRANSPORTER_1"/>
    <property type="match status" value="1"/>
</dbReference>
<proteinExistence type="predicted"/>
<dbReference type="CDD" id="cd03216">
    <property type="entry name" value="ABC_Carb_Monos_I"/>
    <property type="match status" value="1"/>
</dbReference>
<evidence type="ECO:0000256" key="4">
    <source>
        <dbReference type="ARBA" id="ARBA00022840"/>
    </source>
</evidence>
<dbReference type="GO" id="GO:0016887">
    <property type="term" value="F:ATP hydrolysis activity"/>
    <property type="evidence" value="ECO:0007669"/>
    <property type="project" value="InterPro"/>
</dbReference>
<keyword evidence="7" id="KW-1185">Reference proteome</keyword>
<dbReference type="InterPro" id="IPR027417">
    <property type="entry name" value="P-loop_NTPase"/>
</dbReference>
<dbReference type="InterPro" id="IPR017871">
    <property type="entry name" value="ABC_transporter-like_CS"/>
</dbReference>